<dbReference type="InterPro" id="IPR039420">
    <property type="entry name" value="WalR-like"/>
</dbReference>
<dbReference type="GO" id="GO:0000156">
    <property type="term" value="F:phosphorelay response regulator activity"/>
    <property type="evidence" value="ECO:0007669"/>
    <property type="project" value="TreeGrafter"/>
</dbReference>
<dbReference type="InterPro" id="IPR001789">
    <property type="entry name" value="Sig_transdc_resp-reg_receiver"/>
</dbReference>
<keyword evidence="4" id="KW-0804">Transcription</keyword>
<evidence type="ECO:0000256" key="6">
    <source>
        <dbReference type="PROSITE-ProRule" id="PRU00169"/>
    </source>
</evidence>
<dbReference type="Proteomes" id="UP000254741">
    <property type="component" value="Unassembled WGS sequence"/>
</dbReference>
<accession>A0A379TA77</accession>
<dbReference type="AlphaFoldDB" id="A0A379TA77"/>
<dbReference type="InterPro" id="IPR011006">
    <property type="entry name" value="CheY-like_superfamily"/>
</dbReference>
<evidence type="ECO:0000256" key="2">
    <source>
        <dbReference type="ARBA" id="ARBA00023015"/>
    </source>
</evidence>
<dbReference type="SUPFAM" id="SSF52172">
    <property type="entry name" value="CheY-like"/>
    <property type="match status" value="1"/>
</dbReference>
<dbReference type="PANTHER" id="PTHR48111:SF22">
    <property type="entry name" value="REGULATOR OF RPOS"/>
    <property type="match status" value="1"/>
</dbReference>
<comment type="subunit">
    <text evidence="5">Binds to RpoS.</text>
</comment>
<keyword evidence="2" id="KW-0805">Transcription regulation</keyword>
<dbReference type="Gene3D" id="3.60.40.10">
    <property type="entry name" value="PPM-type phosphatase domain"/>
    <property type="match status" value="1"/>
</dbReference>
<feature type="domain" description="Response regulatory" evidence="7">
    <location>
        <begin position="9"/>
        <end position="123"/>
    </location>
</feature>
<evidence type="ECO:0000256" key="5">
    <source>
        <dbReference type="HAMAP-Rule" id="MF_00958"/>
    </source>
</evidence>
<dbReference type="GO" id="GO:0000976">
    <property type="term" value="F:transcription cis-regulatory region binding"/>
    <property type="evidence" value="ECO:0007669"/>
    <property type="project" value="TreeGrafter"/>
</dbReference>
<evidence type="ECO:0000256" key="1">
    <source>
        <dbReference type="ARBA" id="ARBA00023012"/>
    </source>
</evidence>
<dbReference type="GO" id="GO:0005829">
    <property type="term" value="C:cytosol"/>
    <property type="evidence" value="ECO:0007669"/>
    <property type="project" value="TreeGrafter"/>
</dbReference>
<comment type="function">
    <text evidence="5">Regulates the turnover of the sigma S factor (RpoS) by promoting its proteolysis in exponentially growing cells. Acts by binding and delivering RpoS to the ClpXP protease. RssB is not co-degraded with RpoS, but is released from the complex and can initiate a new cycle of RpoS recognition and degradation.</text>
</comment>
<keyword evidence="1" id="KW-0902">Two-component regulatory system</keyword>
<protein>
    <recommendedName>
        <fullName evidence="5">Regulator of RpoS</fullName>
    </recommendedName>
</protein>
<keyword evidence="3" id="KW-0238">DNA-binding</keyword>
<proteinExistence type="inferred from homology"/>
<dbReference type="GO" id="GO:0006355">
    <property type="term" value="P:regulation of DNA-templated transcription"/>
    <property type="evidence" value="ECO:0007669"/>
    <property type="project" value="TreeGrafter"/>
</dbReference>
<organism evidence="8 9">
    <name type="scientific">Salmonella enterica subsp. arizonae</name>
    <dbReference type="NCBI Taxonomy" id="59203"/>
    <lineage>
        <taxon>Bacteria</taxon>
        <taxon>Pseudomonadati</taxon>
        <taxon>Pseudomonadota</taxon>
        <taxon>Gammaproteobacteria</taxon>
        <taxon>Enterobacterales</taxon>
        <taxon>Enterobacteriaceae</taxon>
        <taxon>Salmonella</taxon>
    </lineage>
</organism>
<gene>
    <name evidence="8" type="primary">hnr</name>
    <name evidence="5" type="synonym">rssB</name>
    <name evidence="8" type="ORF">NCTC8297_02789</name>
</gene>
<comment type="PTM">
    <text evidence="5">Phosphorylated. Phosphorylation stimulates the interaction with RpoS and, therefore, the proteolysis of RpoS.</text>
</comment>
<dbReference type="EMBL" id="UGXG01000002">
    <property type="protein sequence ID" value="SUG47518.1"/>
    <property type="molecule type" value="Genomic_DNA"/>
</dbReference>
<dbReference type="PROSITE" id="PS50110">
    <property type="entry name" value="RESPONSE_REGULATORY"/>
    <property type="match status" value="1"/>
</dbReference>
<dbReference type="GO" id="GO:0045862">
    <property type="term" value="P:positive regulation of proteolysis"/>
    <property type="evidence" value="ECO:0007669"/>
    <property type="project" value="UniProtKB-UniRule"/>
</dbReference>
<dbReference type="SMART" id="SM00448">
    <property type="entry name" value="REC"/>
    <property type="match status" value="1"/>
</dbReference>
<dbReference type="InterPro" id="IPR028616">
    <property type="entry name" value="RssB"/>
</dbReference>
<dbReference type="FunFam" id="3.60.40.10:FF:000012">
    <property type="entry name" value="Regulator of RpoS"/>
    <property type="match status" value="1"/>
</dbReference>
<comment type="similarity">
    <text evidence="5">Belongs to the RssB family.</text>
</comment>
<dbReference type="InterPro" id="IPR036457">
    <property type="entry name" value="PPM-type-like_dom_sf"/>
</dbReference>
<evidence type="ECO:0000256" key="3">
    <source>
        <dbReference type="ARBA" id="ARBA00023125"/>
    </source>
</evidence>
<dbReference type="Pfam" id="PF00072">
    <property type="entry name" value="Response_reg"/>
    <property type="match status" value="1"/>
</dbReference>
<dbReference type="PANTHER" id="PTHR48111">
    <property type="entry name" value="REGULATOR OF RPOS"/>
    <property type="match status" value="1"/>
</dbReference>
<dbReference type="GO" id="GO:0032993">
    <property type="term" value="C:protein-DNA complex"/>
    <property type="evidence" value="ECO:0007669"/>
    <property type="project" value="TreeGrafter"/>
</dbReference>
<dbReference type="HAMAP" id="MF_00958">
    <property type="entry name" value="RssB"/>
    <property type="match status" value="1"/>
</dbReference>
<name>A0A379TA77_SALER</name>
<evidence type="ECO:0000313" key="9">
    <source>
        <dbReference type="Proteomes" id="UP000254741"/>
    </source>
</evidence>
<keyword evidence="5" id="KW-0346">Stress response</keyword>
<feature type="modified residue" description="4-aspartylphosphate" evidence="5 6">
    <location>
        <position position="58"/>
    </location>
</feature>
<dbReference type="NCBIfam" id="NF007969">
    <property type="entry name" value="PRK10693.1"/>
    <property type="match status" value="1"/>
</dbReference>
<evidence type="ECO:0000256" key="4">
    <source>
        <dbReference type="ARBA" id="ARBA00023163"/>
    </source>
</evidence>
<evidence type="ECO:0000313" key="8">
    <source>
        <dbReference type="EMBL" id="SUG47518.1"/>
    </source>
</evidence>
<evidence type="ECO:0000259" key="7">
    <source>
        <dbReference type="PROSITE" id="PS50110"/>
    </source>
</evidence>
<keyword evidence="5 6" id="KW-0597">Phosphoprotein</keyword>
<sequence>MTQPLVGKQILIVEDEPVFRSLLDSWFSSLGATTALAGDGVDALELMGHFTPDLMICDIAMPRMNGLKLVENLRNRGDQTPILVISATENMADIAKALRLGVEDVLLKPVKDLNRLRETVFACLYPNMFNSRVEEEERLFRDWDAMVSNPTAAAQLLQELQPPVQQVISHCRINYRQLVSADQPGLVLDIAPLSDNELAFYCLDVTRAGDNGVLAALLLRALFNGLLQEQLGQQNHRLPELGTLLKQVNHLLRQANLPGQFPLFVGYYHSGLKNLILVSAGLNATLNTGVHQVQISNGVPLGTLGKAYLNQLSQRCDSWQCQIWGRRRTPAVDVVCGMTKRESGRKLLYRPFPTSVTICGRFISICLNYTKISPFWT</sequence>
<reference evidence="8 9" key="1">
    <citation type="submission" date="2018-06" db="EMBL/GenBank/DDBJ databases">
        <authorList>
            <consortium name="Pathogen Informatics"/>
            <person name="Doyle S."/>
        </authorList>
    </citation>
    <scope>NUCLEOTIDE SEQUENCE [LARGE SCALE GENOMIC DNA]</scope>
    <source>
        <strain evidence="8 9">NCTC8297</strain>
    </source>
</reference>
<dbReference type="Gene3D" id="3.40.50.2300">
    <property type="match status" value="1"/>
</dbReference>